<keyword evidence="2" id="KW-0813">Transport</keyword>
<evidence type="ECO:0000256" key="8">
    <source>
        <dbReference type="SAM" id="Phobius"/>
    </source>
</evidence>
<keyword evidence="4 8" id="KW-0812">Transmembrane</keyword>
<dbReference type="PROSITE" id="PS50850">
    <property type="entry name" value="MFS"/>
    <property type="match status" value="1"/>
</dbReference>
<evidence type="ECO:0000256" key="4">
    <source>
        <dbReference type="ARBA" id="ARBA00022692"/>
    </source>
</evidence>
<dbReference type="Proteomes" id="UP001238805">
    <property type="component" value="Chromosome"/>
</dbReference>
<evidence type="ECO:0000313" key="10">
    <source>
        <dbReference type="EMBL" id="WIM69277.1"/>
    </source>
</evidence>
<comment type="subcellular location">
    <subcellularLocation>
        <location evidence="1">Cell membrane</location>
        <topology evidence="1">Multi-pass membrane protein</topology>
    </subcellularLocation>
</comment>
<gene>
    <name evidence="10" type="ORF">QP029_08290</name>
</gene>
<keyword evidence="5 8" id="KW-1133">Transmembrane helix</keyword>
<dbReference type="Pfam" id="PF07690">
    <property type="entry name" value="MFS_1"/>
    <property type="match status" value="1"/>
</dbReference>
<feature type="transmembrane region" description="Helical" evidence="8">
    <location>
        <begin position="205"/>
        <end position="224"/>
    </location>
</feature>
<evidence type="ECO:0000256" key="3">
    <source>
        <dbReference type="ARBA" id="ARBA00022475"/>
    </source>
</evidence>
<feature type="transmembrane region" description="Helical" evidence="8">
    <location>
        <begin position="98"/>
        <end position="116"/>
    </location>
</feature>
<evidence type="ECO:0000256" key="6">
    <source>
        <dbReference type="ARBA" id="ARBA00023136"/>
    </source>
</evidence>
<evidence type="ECO:0000259" key="9">
    <source>
        <dbReference type="PROSITE" id="PS50850"/>
    </source>
</evidence>
<dbReference type="InterPro" id="IPR036259">
    <property type="entry name" value="MFS_trans_sf"/>
</dbReference>
<feature type="region of interest" description="Disordered" evidence="7">
    <location>
        <begin position="1"/>
        <end position="20"/>
    </location>
</feature>
<dbReference type="InterPro" id="IPR011701">
    <property type="entry name" value="MFS"/>
</dbReference>
<reference evidence="10 11" key="1">
    <citation type="submission" date="2023-05" db="EMBL/GenBank/DDBJ databases">
        <title>Corynebacterium suedekumii sp. nov. and Corynebacterium breve sp. nov. isolated from raw cow's milk.</title>
        <authorList>
            <person name="Baer M.K."/>
            <person name="Mehl L."/>
            <person name="Hellmuth R."/>
            <person name="Marke G."/>
            <person name="Lipski A."/>
        </authorList>
    </citation>
    <scope>NUCLEOTIDE SEQUENCE [LARGE SCALE GENOMIC DNA]</scope>
    <source>
        <strain evidence="10 11">LM112</strain>
    </source>
</reference>
<evidence type="ECO:0000256" key="1">
    <source>
        <dbReference type="ARBA" id="ARBA00004651"/>
    </source>
</evidence>
<feature type="transmembrane region" description="Helical" evidence="8">
    <location>
        <begin position="260"/>
        <end position="286"/>
    </location>
</feature>
<feature type="compositionally biased region" description="Basic and acidic residues" evidence="7">
    <location>
        <begin position="341"/>
        <end position="366"/>
    </location>
</feature>
<dbReference type="Gene3D" id="1.20.1250.20">
    <property type="entry name" value="MFS general substrate transporter like domains"/>
    <property type="match status" value="1"/>
</dbReference>
<dbReference type="InterPro" id="IPR020846">
    <property type="entry name" value="MFS_dom"/>
</dbReference>
<evidence type="ECO:0000256" key="2">
    <source>
        <dbReference type="ARBA" id="ARBA00022448"/>
    </source>
</evidence>
<keyword evidence="3" id="KW-1003">Cell membrane</keyword>
<keyword evidence="6 8" id="KW-0472">Membrane</keyword>
<organism evidence="10 11">
    <name type="scientific">Corynebacterium suedekumii</name>
    <dbReference type="NCBI Taxonomy" id="3049801"/>
    <lineage>
        <taxon>Bacteria</taxon>
        <taxon>Bacillati</taxon>
        <taxon>Actinomycetota</taxon>
        <taxon>Actinomycetes</taxon>
        <taxon>Mycobacteriales</taxon>
        <taxon>Corynebacteriaceae</taxon>
        <taxon>Corynebacterium</taxon>
    </lineage>
</organism>
<evidence type="ECO:0000313" key="11">
    <source>
        <dbReference type="Proteomes" id="UP001238805"/>
    </source>
</evidence>
<proteinExistence type="predicted"/>
<dbReference type="EMBL" id="CP126970">
    <property type="protein sequence ID" value="WIM69277.1"/>
    <property type="molecule type" value="Genomic_DNA"/>
</dbReference>
<name>A0ABY8VJL4_9CORY</name>
<feature type="transmembrane region" description="Helical" evidence="8">
    <location>
        <begin position="301"/>
        <end position="320"/>
    </location>
</feature>
<accession>A0ABY8VJL4</accession>
<feature type="transmembrane region" description="Helical" evidence="8">
    <location>
        <begin position="122"/>
        <end position="142"/>
    </location>
</feature>
<feature type="transmembrane region" description="Helical" evidence="8">
    <location>
        <begin position="55"/>
        <end position="77"/>
    </location>
</feature>
<evidence type="ECO:0000256" key="7">
    <source>
        <dbReference type="SAM" id="MobiDB-lite"/>
    </source>
</evidence>
<feature type="domain" description="Major facilitator superfamily (MFS) profile" evidence="9">
    <location>
        <begin position="25"/>
        <end position="377"/>
    </location>
</feature>
<feature type="transmembrane region" description="Helical" evidence="8">
    <location>
        <begin position="30"/>
        <end position="49"/>
    </location>
</feature>
<dbReference type="PANTHER" id="PTHR43045:SF1">
    <property type="entry name" value="SHIKIMATE TRANSPORTER"/>
    <property type="match status" value="1"/>
</dbReference>
<dbReference type="SUPFAM" id="SSF103473">
    <property type="entry name" value="MFS general substrate transporter"/>
    <property type="match status" value="1"/>
</dbReference>
<keyword evidence="11" id="KW-1185">Reference proteome</keyword>
<dbReference type="PANTHER" id="PTHR43045">
    <property type="entry name" value="SHIKIMATE TRANSPORTER"/>
    <property type="match status" value="1"/>
</dbReference>
<feature type="transmembrane region" description="Helical" evidence="8">
    <location>
        <begin position="163"/>
        <end position="189"/>
    </location>
</feature>
<sequence length="377" mass="40211">MTHTSSIAEVPAAEPHRDPKERRRAMASSFLGSTVEMYDFLLYAAAAGLVFPQMFFGNLTPLMGTTISFAILLIGYIARPIGSIAFGHFGDKYGRKNVLVITLMVMGFVSITIGLLPSANHIGVIAPILLVILRLLQGVAIGGEWAGAALMSMEHATEKNKGFGASLAIAGGPAGMILSTLVLAIFAAISGDNFANPEKYFVTDWGWRIPFLFSAAIVIIGLYLRSRVKESPEFEAARKAGKVQTGIPIVRLFKESPREIFIGAVAGMASLFLQGLQAAFLVPFIVDSTADTADPVSRSSALMMMTVGSVGALFLMPYLGHLTDRRAGPRVRHRGGQGDHGVGRESDGTDHREGVLQVDPEHDHGPGRVPSGTRPGP</sequence>
<feature type="region of interest" description="Disordered" evidence="7">
    <location>
        <begin position="327"/>
        <end position="377"/>
    </location>
</feature>
<evidence type="ECO:0000256" key="5">
    <source>
        <dbReference type="ARBA" id="ARBA00022989"/>
    </source>
</evidence>
<protein>
    <submittedName>
        <fullName evidence="10">MFS transporter</fullName>
    </submittedName>
</protein>